<dbReference type="EMBL" id="KU698316">
    <property type="protein sequence ID" value="AML76485.1"/>
    <property type="molecule type" value="mRNA"/>
</dbReference>
<dbReference type="SMART" id="SM00086">
    <property type="entry name" value="PAC"/>
    <property type="match status" value="2"/>
</dbReference>
<dbReference type="GO" id="GO:0009902">
    <property type="term" value="P:chloroplast relocation"/>
    <property type="evidence" value="ECO:0007669"/>
    <property type="project" value="UniProtKB-ARBA"/>
</dbReference>
<evidence type="ECO:0000259" key="21">
    <source>
        <dbReference type="PROSITE" id="PS50011"/>
    </source>
</evidence>
<dbReference type="FunFam" id="3.30.450.20:FF:000036">
    <property type="entry name" value="Putative LOV domain-containing protein"/>
    <property type="match status" value="1"/>
</dbReference>
<comment type="catalytic activity">
    <reaction evidence="17">
        <text>L-threonyl-[protein] + ATP = O-phospho-L-threonyl-[protein] + ADP + H(+)</text>
        <dbReference type="Rhea" id="RHEA:46608"/>
        <dbReference type="Rhea" id="RHEA-COMP:11060"/>
        <dbReference type="Rhea" id="RHEA-COMP:11605"/>
        <dbReference type="ChEBI" id="CHEBI:15378"/>
        <dbReference type="ChEBI" id="CHEBI:30013"/>
        <dbReference type="ChEBI" id="CHEBI:30616"/>
        <dbReference type="ChEBI" id="CHEBI:61977"/>
        <dbReference type="ChEBI" id="CHEBI:456216"/>
        <dbReference type="EC" id="2.7.11.1"/>
    </reaction>
</comment>
<dbReference type="AlphaFoldDB" id="A0A126WV44"/>
<feature type="domain" description="PAS" evidence="22">
    <location>
        <begin position="388"/>
        <end position="461"/>
    </location>
</feature>
<evidence type="ECO:0000256" key="6">
    <source>
        <dbReference type="ARBA" id="ARBA00022543"/>
    </source>
</evidence>
<evidence type="ECO:0000256" key="15">
    <source>
        <dbReference type="ARBA" id="ARBA00022991"/>
    </source>
</evidence>
<feature type="domain" description="PAS" evidence="22">
    <location>
        <begin position="115"/>
        <end position="188"/>
    </location>
</feature>
<protein>
    <recommendedName>
        <fullName evidence="4">non-specific serine/threonine protein kinase</fullName>
        <ecNumber evidence="4">2.7.11.1</ecNumber>
    </recommendedName>
</protein>
<dbReference type="Gene3D" id="3.30.450.20">
    <property type="entry name" value="PAS domain"/>
    <property type="match status" value="2"/>
</dbReference>
<dbReference type="Gene3D" id="1.10.510.10">
    <property type="entry name" value="Transferase(Phosphotransferase) domain 1"/>
    <property type="match status" value="1"/>
</dbReference>
<feature type="compositionally biased region" description="Low complexity" evidence="20">
    <location>
        <begin position="31"/>
        <end position="40"/>
    </location>
</feature>
<dbReference type="PANTHER" id="PTHR45637">
    <property type="entry name" value="FLIPPASE KINASE 1-RELATED"/>
    <property type="match status" value="1"/>
</dbReference>
<comment type="similarity">
    <text evidence="3">Belongs to the protein kinase superfamily. AGC Ser/Thr protein kinase family.</text>
</comment>
<evidence type="ECO:0000259" key="23">
    <source>
        <dbReference type="PROSITE" id="PS50113"/>
    </source>
</evidence>
<dbReference type="PROSITE" id="PS00107">
    <property type="entry name" value="PROTEIN_KINASE_ATP"/>
    <property type="match status" value="1"/>
</dbReference>
<evidence type="ECO:0000256" key="10">
    <source>
        <dbReference type="ARBA" id="ARBA00022679"/>
    </source>
</evidence>
<evidence type="ECO:0000256" key="3">
    <source>
        <dbReference type="ARBA" id="ARBA00009903"/>
    </source>
</evidence>
<evidence type="ECO:0000256" key="13">
    <source>
        <dbReference type="ARBA" id="ARBA00022777"/>
    </source>
</evidence>
<keyword evidence="6" id="KW-0600">Photoreceptor protein</keyword>
<accession>A0A126WV44</accession>
<dbReference type="PROSITE" id="PS00108">
    <property type="entry name" value="PROTEIN_KINASE_ST"/>
    <property type="match status" value="1"/>
</dbReference>
<keyword evidence="9" id="KW-0288">FMN</keyword>
<evidence type="ECO:0000256" key="2">
    <source>
        <dbReference type="ARBA" id="ARBA00004202"/>
    </source>
</evidence>
<keyword evidence="11" id="KW-0677">Repeat</keyword>
<evidence type="ECO:0000256" key="4">
    <source>
        <dbReference type="ARBA" id="ARBA00012513"/>
    </source>
</evidence>
<dbReference type="NCBIfam" id="TIGR00229">
    <property type="entry name" value="sensory_box"/>
    <property type="match status" value="2"/>
</dbReference>
<keyword evidence="15" id="KW-0157">Chromophore</keyword>
<feature type="compositionally biased region" description="Polar residues" evidence="20">
    <location>
        <begin position="310"/>
        <end position="319"/>
    </location>
</feature>
<feature type="region of interest" description="Disordered" evidence="20">
    <location>
        <begin position="1"/>
        <end position="42"/>
    </location>
</feature>
<dbReference type="InterPro" id="IPR000700">
    <property type="entry name" value="PAS-assoc_C"/>
</dbReference>
<keyword evidence="5" id="KW-0723">Serine/threonine-protein kinase</keyword>
<evidence type="ECO:0000313" key="24">
    <source>
        <dbReference type="EMBL" id="AML76485.1"/>
    </source>
</evidence>
<evidence type="ECO:0000256" key="12">
    <source>
        <dbReference type="ARBA" id="ARBA00022741"/>
    </source>
</evidence>
<dbReference type="GO" id="GO:0009638">
    <property type="term" value="P:phototropism"/>
    <property type="evidence" value="ECO:0007669"/>
    <property type="project" value="UniProtKB-ARBA"/>
</dbReference>
<keyword evidence="7" id="KW-0716">Sensory transduction</keyword>
<dbReference type="InterPro" id="IPR017441">
    <property type="entry name" value="Protein_kinase_ATP_BS"/>
</dbReference>
<dbReference type="InterPro" id="IPR011009">
    <property type="entry name" value="Kinase-like_dom_sf"/>
</dbReference>
<feature type="domain" description="PAC" evidence="23">
    <location>
        <begin position="189"/>
        <end position="243"/>
    </location>
</feature>
<dbReference type="SUPFAM" id="SSF56112">
    <property type="entry name" value="Protein kinase-like (PK-like)"/>
    <property type="match status" value="1"/>
</dbReference>
<dbReference type="GO" id="GO:0007623">
    <property type="term" value="P:circadian rhythm"/>
    <property type="evidence" value="ECO:0007669"/>
    <property type="project" value="UniProtKB-ARBA"/>
</dbReference>
<dbReference type="GO" id="GO:0042802">
    <property type="term" value="F:identical protein binding"/>
    <property type="evidence" value="ECO:0007669"/>
    <property type="project" value="UniProtKB-ARBA"/>
</dbReference>
<evidence type="ECO:0000256" key="1">
    <source>
        <dbReference type="ARBA" id="ARBA00001917"/>
    </source>
</evidence>
<evidence type="ECO:0000256" key="17">
    <source>
        <dbReference type="ARBA" id="ARBA00047899"/>
    </source>
</evidence>
<dbReference type="SMART" id="SM00220">
    <property type="entry name" value="S_TKc"/>
    <property type="match status" value="1"/>
</dbReference>
<feature type="compositionally biased region" description="Basic and acidic residues" evidence="20">
    <location>
        <begin position="80"/>
        <end position="102"/>
    </location>
</feature>
<dbReference type="InterPro" id="IPR000014">
    <property type="entry name" value="PAS"/>
</dbReference>
<reference evidence="24" key="1">
    <citation type="journal article" date="2016" name="Proc. Natl. Acad. Sci. U.S.A.">
        <title>Functional and topological diversity of LOV domain photoreceptors.</title>
        <authorList>
            <person name="Glantz S.T."/>
            <person name="Carpenter E.J."/>
            <person name="Melkonian M."/>
            <person name="Gardner K.H."/>
            <person name="Boyden E.S."/>
            <person name="Wong G.K."/>
            <person name="Chow B.Y."/>
        </authorList>
    </citation>
    <scope>NUCLEOTIDE SEQUENCE</scope>
    <source>
        <strain evidence="24">BKQU_2000956</strain>
    </source>
</reference>
<dbReference type="GO" id="GO:0004674">
    <property type="term" value="F:protein serine/threonine kinase activity"/>
    <property type="evidence" value="ECO:0007669"/>
    <property type="project" value="UniProtKB-KW"/>
</dbReference>
<dbReference type="Pfam" id="PF13426">
    <property type="entry name" value="PAS_9"/>
    <property type="match status" value="2"/>
</dbReference>
<comment type="catalytic activity">
    <reaction evidence="18">
        <text>L-seryl-[protein] + ATP = O-phospho-L-seryl-[protein] + ADP + H(+)</text>
        <dbReference type="Rhea" id="RHEA:17989"/>
        <dbReference type="Rhea" id="RHEA-COMP:9863"/>
        <dbReference type="Rhea" id="RHEA-COMP:11604"/>
        <dbReference type="ChEBI" id="CHEBI:15378"/>
        <dbReference type="ChEBI" id="CHEBI:29999"/>
        <dbReference type="ChEBI" id="CHEBI:30616"/>
        <dbReference type="ChEBI" id="CHEBI:83421"/>
        <dbReference type="ChEBI" id="CHEBI:456216"/>
        <dbReference type="EC" id="2.7.11.1"/>
    </reaction>
</comment>
<feature type="domain" description="PAC" evidence="23">
    <location>
        <begin position="462"/>
        <end position="516"/>
    </location>
</feature>
<dbReference type="CDD" id="cd05574">
    <property type="entry name" value="STKc_phototropin_like"/>
    <property type="match status" value="1"/>
</dbReference>
<evidence type="ECO:0000256" key="18">
    <source>
        <dbReference type="ARBA" id="ARBA00048679"/>
    </source>
</evidence>
<organism evidence="24">
    <name type="scientific">Phytolacca americana</name>
    <name type="common">American pokeweed</name>
    <name type="synonym">Phytolacca decandra</name>
    <dbReference type="NCBI Taxonomy" id="3527"/>
    <lineage>
        <taxon>Eukaryota</taxon>
        <taxon>Viridiplantae</taxon>
        <taxon>Streptophyta</taxon>
        <taxon>Embryophyta</taxon>
        <taxon>Tracheophyta</taxon>
        <taxon>Spermatophyta</taxon>
        <taxon>Magnoliopsida</taxon>
        <taxon>eudicotyledons</taxon>
        <taxon>Gunneridae</taxon>
        <taxon>Pentapetalae</taxon>
        <taxon>Caryophyllales</taxon>
        <taxon>Phytolaccaceae</taxon>
        <taxon>Phytolacca</taxon>
    </lineage>
</organism>
<dbReference type="PROSITE" id="PS50011">
    <property type="entry name" value="PROTEIN_KINASE_DOM"/>
    <property type="match status" value="1"/>
</dbReference>
<keyword evidence="14 19" id="KW-0067">ATP-binding</keyword>
<feature type="compositionally biased region" description="Low complexity" evidence="20">
    <location>
        <begin position="1"/>
        <end position="16"/>
    </location>
</feature>
<evidence type="ECO:0000256" key="20">
    <source>
        <dbReference type="SAM" id="MobiDB-lite"/>
    </source>
</evidence>
<dbReference type="SUPFAM" id="SSF55785">
    <property type="entry name" value="PYP-like sensor domain (PAS domain)"/>
    <property type="match status" value="2"/>
</dbReference>
<keyword evidence="12 19" id="KW-0547">Nucleotide-binding</keyword>
<dbReference type="PROSITE" id="PS50113">
    <property type="entry name" value="PAC"/>
    <property type="match status" value="2"/>
</dbReference>
<feature type="domain" description="Protein kinase" evidence="21">
    <location>
        <begin position="589"/>
        <end position="875"/>
    </location>
</feature>
<dbReference type="GO" id="GO:0005886">
    <property type="term" value="C:plasma membrane"/>
    <property type="evidence" value="ECO:0007669"/>
    <property type="project" value="UniProtKB-SubCell"/>
</dbReference>
<dbReference type="InterPro" id="IPR001610">
    <property type="entry name" value="PAC"/>
</dbReference>
<evidence type="ECO:0000256" key="19">
    <source>
        <dbReference type="PROSITE-ProRule" id="PRU10141"/>
    </source>
</evidence>
<dbReference type="GO" id="GO:0010181">
    <property type="term" value="F:FMN binding"/>
    <property type="evidence" value="ECO:0007669"/>
    <property type="project" value="UniProtKB-ARBA"/>
</dbReference>
<keyword evidence="13" id="KW-0418">Kinase</keyword>
<evidence type="ECO:0000256" key="7">
    <source>
        <dbReference type="ARBA" id="ARBA00022606"/>
    </source>
</evidence>
<evidence type="ECO:0000256" key="5">
    <source>
        <dbReference type="ARBA" id="ARBA00022527"/>
    </source>
</evidence>
<feature type="region of interest" description="Disordered" evidence="20">
    <location>
        <begin position="310"/>
        <end position="334"/>
    </location>
</feature>
<evidence type="ECO:0000259" key="22">
    <source>
        <dbReference type="PROSITE" id="PS50112"/>
    </source>
</evidence>
<dbReference type="Gene3D" id="3.30.200.20">
    <property type="entry name" value="Phosphorylase Kinase, domain 1"/>
    <property type="match status" value="1"/>
</dbReference>
<evidence type="ECO:0000256" key="9">
    <source>
        <dbReference type="ARBA" id="ARBA00022643"/>
    </source>
</evidence>
<dbReference type="EC" id="2.7.11.1" evidence="4"/>
<evidence type="ECO:0000256" key="8">
    <source>
        <dbReference type="ARBA" id="ARBA00022630"/>
    </source>
</evidence>
<dbReference type="CDD" id="cd00130">
    <property type="entry name" value="PAS"/>
    <property type="match status" value="2"/>
</dbReference>
<keyword evidence="16" id="KW-0675">Receptor</keyword>
<comment type="cofactor">
    <cofactor evidence="1">
        <name>FMN</name>
        <dbReference type="ChEBI" id="CHEBI:58210"/>
    </cofactor>
</comment>
<sequence>MEASSSSNIGANGSSSETKSNKWMAFEKSNKGTNNGNSKSEITSESIMAKRAAEWGLAIISEGGGGGDYSASSNVVVRSSGDENRSKNSSERFMFESRRTSEDSTSGVSEHLPRVSQEITEALASLQQTFVVSDATKPECPIMYASSGFFTMTGYSSKEVIGRNCRFLQGPETDQKEVEKIRQAVKNGTSYCGRLLNFKKDGTPFWNLLTITPIKDDKGRTIKFIGMQVEVSKYTEGINEKALRPNGLPKSLIRYDARQKDKALGSIIEVVQTVKRPRCRSQSVSNIDKREALGKFELDYVLPKSVEFDSISTPGSRTPQIDAKSDSFLRDADKNSRKSARISLIGRKASSSAKLERQPSLEPEELMTKDIERVDSWERAERERDIRQGIDLATTLERIEKNFVITDPRLPDNPIIFASDSFLELTEYTREEILGRNCRFLQGPETDQATVQRIRDAIKEQREVTVQLINYTKSGKKFWNLFHLQPMRDQKGELQYFIGVQLDGSDHVEPLRNRLSETTEKQSAKVVKATAENVDEAVRELPDANLRPEDLWSIHSQPVYPKPHKRGSSTWTAVQKITAAGEKIGLDHFKPIKPLGCGDTGSVHLVELKGSGEFFAMKAMDKSVMLNRNKVHRACIEREIISMLDHPFLPTLYASFQTSTHVCLITDFCPGGELFALLDKQPMKIFKEESARFYAAEVVIGLEYLHCLGIIYRDLKPENILLQKDGHVVLTDFDLSFLTSCKPQMIKHPQPKKRRSRSTPPPTLFAEPATQSNSFVGTEEYIAPEIITGAGHTSAIDWWALGILIYEMLYGRTPFRGKNRQKTFANILHKDLTFPSSIPVSLAARQLIHALLNRDAASRLGSKGGADEIKHHQFFREINWPLIRCMSAPTLDAPLQLIEKDPLAKEVNWEDDGVLASPMDLF</sequence>
<proteinExistence type="evidence at transcript level"/>
<comment type="subcellular location">
    <subcellularLocation>
        <location evidence="2">Cell membrane</location>
        <topology evidence="2">Peripheral membrane protein</topology>
    </subcellularLocation>
</comment>
<feature type="region of interest" description="Disordered" evidence="20">
    <location>
        <begin position="78"/>
        <end position="111"/>
    </location>
</feature>
<dbReference type="FunFam" id="3.30.450.20:FF:000002">
    <property type="entry name" value="LOV domain-containing protein"/>
    <property type="match status" value="1"/>
</dbReference>
<name>A0A126WV44_PHYAM</name>
<keyword evidence="8" id="KW-0285">Flavoprotein</keyword>
<dbReference type="GO" id="GO:0009882">
    <property type="term" value="F:blue light photoreceptor activity"/>
    <property type="evidence" value="ECO:0007669"/>
    <property type="project" value="UniProtKB-ARBA"/>
</dbReference>
<dbReference type="GO" id="GO:0005524">
    <property type="term" value="F:ATP binding"/>
    <property type="evidence" value="ECO:0007669"/>
    <property type="project" value="UniProtKB-UniRule"/>
</dbReference>
<dbReference type="InterPro" id="IPR000719">
    <property type="entry name" value="Prot_kinase_dom"/>
</dbReference>
<feature type="region of interest" description="Disordered" evidence="20">
    <location>
        <begin position="746"/>
        <end position="769"/>
    </location>
</feature>
<feature type="binding site" evidence="19">
    <location>
        <position position="618"/>
    </location>
    <ligand>
        <name>ATP</name>
        <dbReference type="ChEBI" id="CHEBI:30616"/>
    </ligand>
</feature>
<dbReference type="SMART" id="SM00091">
    <property type="entry name" value="PAS"/>
    <property type="match status" value="2"/>
</dbReference>
<dbReference type="FunFam" id="3.30.200.20:FF:000133">
    <property type="entry name" value="LOV domain-containing protein"/>
    <property type="match status" value="1"/>
</dbReference>
<keyword evidence="10" id="KW-0808">Transferase</keyword>
<evidence type="ECO:0000256" key="11">
    <source>
        <dbReference type="ARBA" id="ARBA00022737"/>
    </source>
</evidence>
<feature type="compositionally biased region" description="Basic and acidic residues" evidence="20">
    <location>
        <begin position="323"/>
        <end position="334"/>
    </location>
</feature>
<dbReference type="FunFam" id="1.10.510.10:FF:000265">
    <property type="entry name" value="Putative LOV domain-containing protein"/>
    <property type="match status" value="1"/>
</dbReference>
<evidence type="ECO:0000256" key="16">
    <source>
        <dbReference type="ARBA" id="ARBA00023170"/>
    </source>
</evidence>
<evidence type="ECO:0000256" key="14">
    <source>
        <dbReference type="ARBA" id="ARBA00022840"/>
    </source>
</evidence>
<dbReference type="InterPro" id="IPR008271">
    <property type="entry name" value="Ser/Thr_kinase_AS"/>
</dbReference>
<dbReference type="InterPro" id="IPR035965">
    <property type="entry name" value="PAS-like_dom_sf"/>
</dbReference>
<dbReference type="Pfam" id="PF00069">
    <property type="entry name" value="Pkinase"/>
    <property type="match status" value="1"/>
</dbReference>
<dbReference type="PROSITE" id="PS50112">
    <property type="entry name" value="PAS"/>
    <property type="match status" value="2"/>
</dbReference>